<name>A0ABW7ARK1_9ACTN</name>
<dbReference type="InterPro" id="IPR024344">
    <property type="entry name" value="MDMPI_metal-binding"/>
</dbReference>
<evidence type="ECO:0000313" key="2">
    <source>
        <dbReference type="EMBL" id="MFG1710045.1"/>
    </source>
</evidence>
<dbReference type="GO" id="GO:0016853">
    <property type="term" value="F:isomerase activity"/>
    <property type="evidence" value="ECO:0007669"/>
    <property type="project" value="UniProtKB-KW"/>
</dbReference>
<dbReference type="InterPro" id="IPR017517">
    <property type="entry name" value="Maleyloyr_isom"/>
</dbReference>
<comment type="caution">
    <text evidence="2">The sequence shown here is derived from an EMBL/GenBank/DDBJ whole genome shotgun (WGS) entry which is preliminary data.</text>
</comment>
<evidence type="ECO:0000259" key="1">
    <source>
        <dbReference type="Pfam" id="PF11716"/>
    </source>
</evidence>
<gene>
    <name evidence="2" type="ORF">ACFLIM_43450</name>
</gene>
<dbReference type="NCBIfam" id="TIGR03083">
    <property type="entry name" value="maleylpyruvate isomerase family mycothiol-dependent enzyme"/>
    <property type="match status" value="1"/>
</dbReference>
<dbReference type="Gene3D" id="1.20.120.450">
    <property type="entry name" value="dinb family like domain"/>
    <property type="match status" value="1"/>
</dbReference>
<organism evidence="2 3">
    <name type="scientific">Nonomuraea marmarensis</name>
    <dbReference type="NCBI Taxonomy" id="3351344"/>
    <lineage>
        <taxon>Bacteria</taxon>
        <taxon>Bacillati</taxon>
        <taxon>Actinomycetota</taxon>
        <taxon>Actinomycetes</taxon>
        <taxon>Streptosporangiales</taxon>
        <taxon>Streptosporangiaceae</taxon>
        <taxon>Nonomuraea</taxon>
    </lineage>
</organism>
<keyword evidence="2" id="KW-0413">Isomerase</keyword>
<dbReference type="Pfam" id="PF11716">
    <property type="entry name" value="MDMPI_N"/>
    <property type="match status" value="1"/>
</dbReference>
<dbReference type="RefSeq" id="WP_393175439.1">
    <property type="nucleotide sequence ID" value="NZ_JBICRM010000043.1"/>
</dbReference>
<accession>A0ABW7ARK1</accession>
<dbReference type="EMBL" id="JBICRM010000043">
    <property type="protein sequence ID" value="MFG1710045.1"/>
    <property type="molecule type" value="Genomic_DNA"/>
</dbReference>
<proteinExistence type="predicted"/>
<keyword evidence="3" id="KW-1185">Reference proteome</keyword>
<evidence type="ECO:0000313" key="3">
    <source>
        <dbReference type="Proteomes" id="UP001603978"/>
    </source>
</evidence>
<dbReference type="InterPro" id="IPR034660">
    <property type="entry name" value="DinB/YfiT-like"/>
</dbReference>
<protein>
    <submittedName>
        <fullName evidence="2">Maleylpyruvate isomerase family mycothiol-dependent enzyme</fullName>
    </submittedName>
</protein>
<feature type="domain" description="Mycothiol-dependent maleylpyruvate isomerase metal-binding" evidence="1">
    <location>
        <begin position="20"/>
        <end position="159"/>
    </location>
</feature>
<dbReference type="Proteomes" id="UP001603978">
    <property type="component" value="Unassembled WGS sequence"/>
</dbReference>
<reference evidence="2 3" key="1">
    <citation type="submission" date="2024-10" db="EMBL/GenBank/DDBJ databases">
        <authorList>
            <person name="Topkara A.R."/>
            <person name="Saygin H."/>
        </authorList>
    </citation>
    <scope>NUCLEOTIDE SEQUENCE [LARGE SCALE GENOMIC DNA]</scope>
    <source>
        <strain evidence="2 3">M3C6</strain>
    </source>
</reference>
<dbReference type="SUPFAM" id="SSF109854">
    <property type="entry name" value="DinB/YfiT-like putative metalloenzymes"/>
    <property type="match status" value="1"/>
</dbReference>
<sequence>MNEWDATSYAGKDTILRVVRDEAERLFDLAEPEEAWEAPTACPGWTTRDVVAHIVDTTEGYFAAFDAARGGGDPAGAYGLTGMGARVNEQAVALRGVPQKELLDRLKTDFERMQTILRDLGEDEWGGLTVPHFYMGPLPAYFFAAGQLMDYAVHSWDIRQGSGRAHGLSGEAADLLVPFMFVLWQSTVKAGADLTPFEVGVRVGGVNGGDFRVSMGSGGMTYRKESLDGLPAVIEFDAGSMVLTTFGRSNSGTVRGDLALADRYLNLFFRI</sequence>